<dbReference type="Proteomes" id="UP001153332">
    <property type="component" value="Unassembled WGS sequence"/>
</dbReference>
<dbReference type="EMBL" id="JAPUUL010000825">
    <property type="protein sequence ID" value="KAJ8129223.1"/>
    <property type="molecule type" value="Genomic_DNA"/>
</dbReference>
<gene>
    <name evidence="1" type="ORF">O1611_g4408</name>
</gene>
<reference evidence="1" key="1">
    <citation type="submission" date="2022-12" db="EMBL/GenBank/DDBJ databases">
        <title>Genome Sequence of Lasiodiplodia mahajangana.</title>
        <authorList>
            <person name="Buettner E."/>
        </authorList>
    </citation>
    <scope>NUCLEOTIDE SEQUENCE</scope>
    <source>
        <strain evidence="1">VT137</strain>
    </source>
</reference>
<proteinExistence type="predicted"/>
<sequence length="143" mass="15190">MNGTITDDMTMVDITMSDAATTGGTTNDGTTNDGTRSDTSTNYMATINDKTVIFIVVAITMVGLGYLVYIGVSNVINLQPLCRLCAPGNHELNGGSATSCAEKTVNWTLVYQGLAMRWCTLVVLLSIQIFVAVSLIAMVSHTT</sequence>
<name>A0ACC2JPQ9_9PEZI</name>
<organism evidence="1 2">
    <name type="scientific">Lasiodiplodia mahajangana</name>
    <dbReference type="NCBI Taxonomy" id="1108764"/>
    <lineage>
        <taxon>Eukaryota</taxon>
        <taxon>Fungi</taxon>
        <taxon>Dikarya</taxon>
        <taxon>Ascomycota</taxon>
        <taxon>Pezizomycotina</taxon>
        <taxon>Dothideomycetes</taxon>
        <taxon>Dothideomycetes incertae sedis</taxon>
        <taxon>Botryosphaeriales</taxon>
        <taxon>Botryosphaeriaceae</taxon>
        <taxon>Lasiodiplodia</taxon>
    </lineage>
</organism>
<accession>A0ACC2JPQ9</accession>
<evidence type="ECO:0000313" key="1">
    <source>
        <dbReference type="EMBL" id="KAJ8129223.1"/>
    </source>
</evidence>
<keyword evidence="2" id="KW-1185">Reference proteome</keyword>
<protein>
    <submittedName>
        <fullName evidence="1">Uncharacterized protein</fullName>
    </submittedName>
</protein>
<comment type="caution">
    <text evidence="1">The sequence shown here is derived from an EMBL/GenBank/DDBJ whole genome shotgun (WGS) entry which is preliminary data.</text>
</comment>
<evidence type="ECO:0000313" key="2">
    <source>
        <dbReference type="Proteomes" id="UP001153332"/>
    </source>
</evidence>